<evidence type="ECO:0000259" key="8">
    <source>
        <dbReference type="PROSITE" id="PS51303"/>
    </source>
</evidence>
<dbReference type="InterPro" id="IPR010442">
    <property type="entry name" value="PET_domain"/>
</dbReference>
<keyword evidence="1 6" id="KW-0479">Metal-binding</keyword>
<evidence type="ECO:0000256" key="3">
    <source>
        <dbReference type="ARBA" id="ARBA00022771"/>
    </source>
</evidence>
<evidence type="ECO:0000256" key="4">
    <source>
        <dbReference type="ARBA" id="ARBA00022833"/>
    </source>
</evidence>
<dbReference type="PROSITE" id="PS50023">
    <property type="entry name" value="LIM_DOMAIN_2"/>
    <property type="match status" value="5"/>
</dbReference>
<dbReference type="FunFam" id="2.10.110.10:FF:000005">
    <property type="entry name" value="Testin isoform 1"/>
    <property type="match status" value="1"/>
</dbReference>
<feature type="domain" description="LIM zinc-binding" evidence="7">
    <location>
        <begin position="444"/>
        <end position="501"/>
    </location>
</feature>
<dbReference type="EnsemblMetazoa" id="XM_030995000">
    <property type="protein sequence ID" value="XP_030850860"/>
    <property type="gene ID" value="LOC105445265"/>
</dbReference>
<dbReference type="GO" id="GO:0008270">
    <property type="term" value="F:zinc ion binding"/>
    <property type="evidence" value="ECO:0007669"/>
    <property type="project" value="UniProtKB-KW"/>
</dbReference>
<dbReference type="OMA" id="AKFANTC"/>
<dbReference type="KEGG" id="spu:762640"/>
<evidence type="ECO:0000313" key="9">
    <source>
        <dbReference type="EnsemblMetazoa" id="XP_030851677"/>
    </source>
</evidence>
<feature type="domain" description="LIM zinc-binding" evidence="7">
    <location>
        <begin position="502"/>
        <end position="561"/>
    </location>
</feature>
<keyword evidence="3" id="KW-0863">Zinc-finger</keyword>
<dbReference type="KEGG" id="spu:105445265"/>
<evidence type="ECO:0000256" key="6">
    <source>
        <dbReference type="PROSITE-ProRule" id="PRU00125"/>
    </source>
</evidence>
<dbReference type="AlphaFoldDB" id="A0A7M7PGV5"/>
<dbReference type="Proteomes" id="UP000007110">
    <property type="component" value="Unassembled WGS sequence"/>
</dbReference>
<dbReference type="GeneID" id="762640"/>
<dbReference type="RefSeq" id="XP_030850860.1">
    <property type="nucleotide sequence ID" value="XM_030995000.1"/>
</dbReference>
<keyword evidence="2" id="KW-0677">Repeat</keyword>
<dbReference type="Pfam" id="PF06297">
    <property type="entry name" value="PET"/>
    <property type="match status" value="1"/>
</dbReference>
<keyword evidence="5 6" id="KW-0440">LIM domain</keyword>
<evidence type="ECO:0000259" key="7">
    <source>
        <dbReference type="PROSITE" id="PS50023"/>
    </source>
</evidence>
<dbReference type="InParanoid" id="A0A7M7PGV5"/>
<keyword evidence="10" id="KW-1185">Reference proteome</keyword>
<dbReference type="PANTHER" id="PTHR24211">
    <property type="entry name" value="LIM DOMAIN-CONTAINING PROTEIN"/>
    <property type="match status" value="1"/>
</dbReference>
<evidence type="ECO:0000256" key="2">
    <source>
        <dbReference type="ARBA" id="ARBA00022737"/>
    </source>
</evidence>
<dbReference type="Pfam" id="PF00412">
    <property type="entry name" value="LIM"/>
    <property type="match status" value="6"/>
</dbReference>
<dbReference type="PROSITE" id="PS51303">
    <property type="entry name" value="PET"/>
    <property type="match status" value="1"/>
</dbReference>
<sequence length="561" mass="64092">MFRKLRRVFSVRSVLSHNIKKRQNSAFEEVDKGQPCLSCGDKCLGFVPHKWRSTCASCHCGREDHDIIHDNLVTVFERLNIPIEDHAQLQRTKEKALALGYSWVPQGLSVTKIEDFMNSLPNNQIPRLHTPGEKYRDRQLIIQIPKQDVSEEFCHFLGDAATNESFTQFLELRDETAFGIGKVKDYLPQDTECFKCGGEIEAGEIGIFVDKMEEEACCWHPFCFTCNTCEELLVDTGYFFRDGQIHCERHYAESIMPRCASCDELIFTGEYVRAMDENFHSGHFCCQQCDKALSGQSYILKEEKPFCVACYDDNFANECAECNQKIGHDSKDLIFKSKHYHETCFEARYTCSMCKASLADKAFGNWDGQLCCLQCYEKNLAKNCQACGELIKPGMKRLGFQGKEWHDKCFRCKVCDKHIGGGSFVPKEDNIYCSTCYEETFGTKCAGCGKIISTGGLQYKNEPWHRECFGCAECGKSLYNTRFTVRDDKRLCADCFGERYARKCSECKQPIVGQGGTKYVCFEQRNWHNKCFNCKKCQVSLVNECFVTEGEEIICPNCAQG</sequence>
<dbReference type="CDD" id="cd09341">
    <property type="entry name" value="LIM2_Testin_like"/>
    <property type="match status" value="1"/>
</dbReference>
<dbReference type="InterPro" id="IPR047120">
    <property type="entry name" value="Pk/Esn/Tes"/>
</dbReference>
<reference evidence="9" key="2">
    <citation type="submission" date="2021-01" db="UniProtKB">
        <authorList>
            <consortium name="EnsemblMetazoa"/>
        </authorList>
    </citation>
    <scope>IDENTIFICATION</scope>
</reference>
<dbReference type="FunFam" id="2.10.110.10:FF:000070">
    <property type="entry name" value="Four and a half LIM domains 3"/>
    <property type="match status" value="1"/>
</dbReference>
<evidence type="ECO:0008006" key="11">
    <source>
        <dbReference type="Google" id="ProtNLM"/>
    </source>
</evidence>
<keyword evidence="4 6" id="KW-0862">Zinc</keyword>
<dbReference type="RefSeq" id="XP_030851677.1">
    <property type="nucleotide sequence ID" value="XM_030995817.1"/>
</dbReference>
<dbReference type="PROSITE" id="PS00478">
    <property type="entry name" value="LIM_DOMAIN_1"/>
    <property type="match status" value="4"/>
</dbReference>
<organism evidence="9 10">
    <name type="scientific">Strongylocentrotus purpuratus</name>
    <name type="common">Purple sea urchin</name>
    <dbReference type="NCBI Taxonomy" id="7668"/>
    <lineage>
        <taxon>Eukaryota</taxon>
        <taxon>Metazoa</taxon>
        <taxon>Echinodermata</taxon>
        <taxon>Eleutherozoa</taxon>
        <taxon>Echinozoa</taxon>
        <taxon>Echinoidea</taxon>
        <taxon>Euechinoidea</taxon>
        <taxon>Echinacea</taxon>
        <taxon>Camarodonta</taxon>
        <taxon>Echinidea</taxon>
        <taxon>Strongylocentrotidae</taxon>
        <taxon>Strongylocentrotus</taxon>
    </lineage>
</organism>
<dbReference type="SMART" id="SM00132">
    <property type="entry name" value="LIM"/>
    <property type="match status" value="6"/>
</dbReference>
<dbReference type="SUPFAM" id="SSF57716">
    <property type="entry name" value="Glucocorticoid receptor-like (DNA-binding domain)"/>
    <property type="match status" value="6"/>
</dbReference>
<protein>
    <recommendedName>
        <fullName evidence="11">Four and a half LIM domains protein 2</fullName>
    </recommendedName>
</protein>
<dbReference type="CDD" id="cd09830">
    <property type="entry name" value="PET_LIMPETin_LIM-9"/>
    <property type="match status" value="1"/>
</dbReference>
<proteinExistence type="predicted"/>
<dbReference type="FunFam" id="2.10.110.10:FF:000013">
    <property type="entry name" value="Four and a half LIM domains 1"/>
    <property type="match status" value="1"/>
</dbReference>
<feature type="domain" description="LIM zinc-binding" evidence="7">
    <location>
        <begin position="257"/>
        <end position="317"/>
    </location>
</feature>
<dbReference type="OrthoDB" id="274660at2759"/>
<feature type="domain" description="LIM zinc-binding" evidence="7">
    <location>
        <begin position="382"/>
        <end position="443"/>
    </location>
</feature>
<accession>A0A7M7PGV5</accession>
<dbReference type="GeneID" id="105445265"/>
<dbReference type="CDD" id="cd09347">
    <property type="entry name" value="LIM4_FHL"/>
    <property type="match status" value="1"/>
</dbReference>
<dbReference type="Gene3D" id="2.10.110.10">
    <property type="entry name" value="Cysteine Rich Protein"/>
    <property type="match status" value="6"/>
</dbReference>
<evidence type="ECO:0000256" key="5">
    <source>
        <dbReference type="ARBA" id="ARBA00023038"/>
    </source>
</evidence>
<evidence type="ECO:0000256" key="1">
    <source>
        <dbReference type="ARBA" id="ARBA00022723"/>
    </source>
</evidence>
<feature type="domain" description="LIM zinc-binding" evidence="7">
    <location>
        <begin position="191"/>
        <end position="256"/>
    </location>
</feature>
<dbReference type="CDD" id="cd09345">
    <property type="entry name" value="LIM2_FHL"/>
    <property type="match status" value="1"/>
</dbReference>
<dbReference type="PANTHER" id="PTHR24211:SF37">
    <property type="entry name" value="PROTEIN ESPINAS-LIKE PROTEIN"/>
    <property type="match status" value="1"/>
</dbReference>
<reference evidence="10" key="1">
    <citation type="submission" date="2015-02" db="EMBL/GenBank/DDBJ databases">
        <title>Genome sequencing for Strongylocentrotus purpuratus.</title>
        <authorList>
            <person name="Murali S."/>
            <person name="Liu Y."/>
            <person name="Vee V."/>
            <person name="English A."/>
            <person name="Wang M."/>
            <person name="Skinner E."/>
            <person name="Han Y."/>
            <person name="Muzny D.M."/>
            <person name="Worley K.C."/>
            <person name="Gibbs R.A."/>
        </authorList>
    </citation>
    <scope>NUCLEOTIDE SEQUENCE</scope>
</reference>
<feature type="domain" description="PET" evidence="8">
    <location>
        <begin position="82"/>
        <end position="192"/>
    </location>
</feature>
<evidence type="ECO:0000313" key="10">
    <source>
        <dbReference type="Proteomes" id="UP000007110"/>
    </source>
</evidence>
<name>A0A7M7PGV5_STRPU</name>
<dbReference type="EnsemblMetazoa" id="XM_030995817">
    <property type="protein sequence ID" value="XP_030851677"/>
    <property type="gene ID" value="LOC762640"/>
</dbReference>
<dbReference type="InterPro" id="IPR001781">
    <property type="entry name" value="Znf_LIM"/>
</dbReference>